<dbReference type="InterPro" id="IPR042489">
    <property type="entry name" value="CapZ_alpha_1"/>
</dbReference>
<dbReference type="Gene3D" id="3.30.1140.60">
    <property type="entry name" value="F-actin capping protein, alpha subunit"/>
    <property type="match status" value="1"/>
</dbReference>
<dbReference type="GO" id="GO:0030863">
    <property type="term" value="C:cortical cytoskeleton"/>
    <property type="evidence" value="ECO:0007669"/>
    <property type="project" value="TreeGrafter"/>
</dbReference>
<dbReference type="EMBL" id="IACT01007370">
    <property type="protein sequence ID" value="LAC26488.1"/>
    <property type="molecule type" value="mRNA"/>
</dbReference>
<evidence type="ECO:0000256" key="3">
    <source>
        <dbReference type="ARBA" id="ARBA00022467"/>
    </source>
</evidence>
<comment type="similarity">
    <text evidence="1 5">Belongs to the F-actin-capping protein alpha subunit family.</text>
</comment>
<dbReference type="PANTHER" id="PTHR10653">
    <property type="entry name" value="F-ACTIN-CAPPING PROTEIN SUBUNIT ALPHA"/>
    <property type="match status" value="1"/>
</dbReference>
<organism evidence="6">
    <name type="scientific">Hirondellea gigas</name>
    <dbReference type="NCBI Taxonomy" id="1518452"/>
    <lineage>
        <taxon>Eukaryota</taxon>
        <taxon>Metazoa</taxon>
        <taxon>Ecdysozoa</taxon>
        <taxon>Arthropoda</taxon>
        <taxon>Crustacea</taxon>
        <taxon>Multicrustacea</taxon>
        <taxon>Malacostraca</taxon>
        <taxon>Eumalacostraca</taxon>
        <taxon>Peracarida</taxon>
        <taxon>Amphipoda</taxon>
        <taxon>Amphilochidea</taxon>
        <taxon>Lysianassida</taxon>
        <taxon>Lysianassidira</taxon>
        <taxon>Lysianassoidea</taxon>
        <taxon>Lysianassidae</taxon>
        <taxon>Hirondellea</taxon>
    </lineage>
</organism>
<dbReference type="AlphaFoldDB" id="A0A6A7G5X2"/>
<protein>
    <recommendedName>
        <fullName evidence="2 5">F-actin-capping protein subunit alpha</fullName>
    </recommendedName>
</protein>
<dbReference type="InterPro" id="IPR002189">
    <property type="entry name" value="CapZ_alpha"/>
</dbReference>
<dbReference type="PRINTS" id="PR00191">
    <property type="entry name" value="FACTINCAPA"/>
</dbReference>
<dbReference type="SUPFAM" id="SSF90096">
    <property type="entry name" value="Subunits of heterodimeric actin filament capping protein Capz"/>
    <property type="match status" value="1"/>
</dbReference>
<proteinExistence type="evidence at transcript level"/>
<sequence length="290" mass="32914">MSDDEYEEATPEEKLKIATHFILKSPNGEVNDVVSDLQKLLSNDPNILSKSTVERILRKYNTDQLFFAPDANNDMVVVSDIGEKDSSTYFDPKQNRFLKFDHHKKTFGAQVPGERKVDANTEPYRKSIESSIDKYGDESFTDGKYAAATYASPNGLITMIVTAKNLNLRNFWSGGWRSVYTLDVSKKGSKEMKGVIKLNVHYFEDGNVQLTTEFKSSVPIKVDTPEKTGPAVAAAIDKIESDFQKNLEEFYVRMHETTFKAMRRFLPLTGTKMKWKIHGHSLADEVSQFQ</sequence>
<evidence type="ECO:0000256" key="1">
    <source>
        <dbReference type="ARBA" id="ARBA00010479"/>
    </source>
</evidence>
<dbReference type="PROSITE" id="PS00748">
    <property type="entry name" value="F_ACTIN_CAPPING_A_1"/>
    <property type="match status" value="1"/>
</dbReference>
<evidence type="ECO:0000313" key="6">
    <source>
        <dbReference type="EMBL" id="LAC26488.1"/>
    </source>
</evidence>
<accession>A0A6A7G5X2</accession>
<reference evidence="6" key="1">
    <citation type="submission" date="2017-11" db="EMBL/GenBank/DDBJ databases">
        <title>The sensing device of the deep-sea amphipod.</title>
        <authorList>
            <person name="Kobayashi H."/>
            <person name="Nagahama T."/>
            <person name="Arai W."/>
            <person name="Sasagawa Y."/>
            <person name="Umeda M."/>
            <person name="Hayashi T."/>
            <person name="Nikaido I."/>
            <person name="Watanabe H."/>
            <person name="Oguri K."/>
            <person name="Kitazato H."/>
            <person name="Fujioka K."/>
            <person name="Kido Y."/>
            <person name="Takami H."/>
        </authorList>
    </citation>
    <scope>NUCLEOTIDE SEQUENCE</scope>
    <source>
        <tissue evidence="6">Whole body</tissue>
    </source>
</reference>
<dbReference type="Pfam" id="PF01267">
    <property type="entry name" value="F-actin_cap_A"/>
    <property type="match status" value="1"/>
</dbReference>
<dbReference type="GO" id="GO:0008290">
    <property type="term" value="C:F-actin capping protein complex"/>
    <property type="evidence" value="ECO:0007669"/>
    <property type="project" value="UniProtKB-UniRule"/>
</dbReference>
<evidence type="ECO:0000256" key="4">
    <source>
        <dbReference type="ARBA" id="ARBA00023203"/>
    </source>
</evidence>
<dbReference type="FunFam" id="3.90.1150.210:FF:000003">
    <property type="entry name" value="F-actin-capping protein subunit alpha"/>
    <property type="match status" value="1"/>
</dbReference>
<dbReference type="InterPro" id="IPR017865">
    <property type="entry name" value="F-actin_cap_asu_CS"/>
</dbReference>
<name>A0A6A7G5X2_9CRUS</name>
<evidence type="ECO:0000256" key="2">
    <source>
        <dbReference type="ARBA" id="ARBA00014038"/>
    </source>
</evidence>
<keyword evidence="3 5" id="KW-0117">Actin capping</keyword>
<dbReference type="PANTHER" id="PTHR10653:SF0">
    <property type="entry name" value="F-ACTIN-CAPPING PROTEIN SUBUNIT ALPHA"/>
    <property type="match status" value="1"/>
</dbReference>
<dbReference type="InterPro" id="IPR037282">
    <property type="entry name" value="CapZ_alpha/beta"/>
</dbReference>
<dbReference type="InterPro" id="IPR042276">
    <property type="entry name" value="CapZ_alpha/beta_2"/>
</dbReference>
<dbReference type="GO" id="GO:0051016">
    <property type="term" value="P:barbed-end actin filament capping"/>
    <property type="evidence" value="ECO:0007669"/>
    <property type="project" value="UniProtKB-UniRule"/>
</dbReference>
<dbReference type="Gene3D" id="3.90.1150.210">
    <property type="entry name" value="F-actin capping protein, beta subunit"/>
    <property type="match status" value="1"/>
</dbReference>
<dbReference type="GO" id="GO:0051015">
    <property type="term" value="F:actin filament binding"/>
    <property type="evidence" value="ECO:0007669"/>
    <property type="project" value="TreeGrafter"/>
</dbReference>
<keyword evidence="4 5" id="KW-0009">Actin-binding</keyword>
<comment type="function">
    <text evidence="5">F-actin-capping proteins bind in a Ca(2+)-independent manner to the fast growing ends of actin filaments (barbed end) thereby blocking the exchange of subunits at these ends. Unlike other capping proteins (such as gelsolin and severin), these proteins do not sever actin filaments.</text>
</comment>
<comment type="subunit">
    <text evidence="5">Heterodimer of an alpha and a beta subunit.</text>
</comment>
<evidence type="ECO:0000256" key="5">
    <source>
        <dbReference type="RuleBase" id="RU365077"/>
    </source>
</evidence>
<dbReference type="GO" id="GO:0030036">
    <property type="term" value="P:actin cytoskeleton organization"/>
    <property type="evidence" value="ECO:0007669"/>
    <property type="project" value="TreeGrafter"/>
</dbReference>